<accession>A0A086KH06</accession>
<feature type="compositionally biased region" description="Acidic residues" evidence="1">
    <location>
        <begin position="11"/>
        <end position="22"/>
    </location>
</feature>
<feature type="region of interest" description="Disordered" evidence="1">
    <location>
        <begin position="163"/>
        <end position="225"/>
    </location>
</feature>
<dbReference type="OrthoDB" id="330493at2759"/>
<organism evidence="2 3">
    <name type="scientific">Toxoplasma gondii GAB2-2007-GAL-DOM2</name>
    <dbReference type="NCBI Taxonomy" id="1130820"/>
    <lineage>
        <taxon>Eukaryota</taxon>
        <taxon>Sar</taxon>
        <taxon>Alveolata</taxon>
        <taxon>Apicomplexa</taxon>
        <taxon>Conoidasida</taxon>
        <taxon>Coccidia</taxon>
        <taxon>Eucoccidiorida</taxon>
        <taxon>Eimeriorina</taxon>
        <taxon>Sarcocystidae</taxon>
        <taxon>Toxoplasma</taxon>
    </lineage>
</organism>
<protein>
    <submittedName>
        <fullName evidence="2">Uncharacterized protein</fullName>
    </submittedName>
</protein>
<proteinExistence type="predicted"/>
<evidence type="ECO:0000313" key="2">
    <source>
        <dbReference type="EMBL" id="KFG43674.1"/>
    </source>
</evidence>
<dbReference type="EMBL" id="AHZU02000495">
    <property type="protein sequence ID" value="KFG43674.1"/>
    <property type="molecule type" value="Genomic_DNA"/>
</dbReference>
<feature type="region of interest" description="Disordered" evidence="1">
    <location>
        <begin position="80"/>
        <end position="112"/>
    </location>
</feature>
<sequence length="460" mass="50006">MAQVVFGSNMETEDVAEFEEPALENPADPSTSEEEEEVLTTGAATWCLSQLSSANATAQDPIIRSFSVLLESHRTSDQATASSSSSCADSHHESVVAVAEPGGSEEQRSTLPMNEGKCVTHETDMWTAELCDEDSLSHVQRKREDEEDVPAFAGIEEILEQTANRKGNGRREKALGRQSNRARAETKAAAGHSEKRLHLQSTVLRADPGEKSVEEYSASESVHPNLSRDSGSLCMPCAQQTPSRFCPTCGQPSGLEKPSSDGSGEWQSSRASLLDCTDASYRPDWSNADLPVTRETRHGVGVCFSDRVLNLGRTGRLDRDGVAEAKTCSGIISLLRPPPVPVSEVFDRLNPTAARLWREYREARDTAEYSEASGGPIREGNANSSCFPQLRGAIRQQAHMRAQMACLVDETSDTDEGRVPAAAAEVFQILATDKQDALLELLLSWYYAGFYSGRTSLEIG</sequence>
<comment type="caution">
    <text evidence="2">The sequence shown here is derived from an EMBL/GenBank/DDBJ whole genome shotgun (WGS) entry which is preliminary data.</text>
</comment>
<dbReference type="AlphaFoldDB" id="A0A086KH06"/>
<feature type="region of interest" description="Disordered" evidence="1">
    <location>
        <begin position="1"/>
        <end position="41"/>
    </location>
</feature>
<evidence type="ECO:0000256" key="1">
    <source>
        <dbReference type="SAM" id="MobiDB-lite"/>
    </source>
</evidence>
<name>A0A086KH06_TOXGO</name>
<dbReference type="Proteomes" id="UP000028837">
    <property type="component" value="Unassembled WGS sequence"/>
</dbReference>
<feature type="compositionally biased region" description="Basic and acidic residues" evidence="1">
    <location>
        <begin position="182"/>
        <end position="197"/>
    </location>
</feature>
<dbReference type="VEuPathDB" id="ToxoDB:TGDOM2_270610"/>
<gene>
    <name evidence="2" type="ORF">TGDOM2_270610</name>
</gene>
<evidence type="ECO:0000313" key="3">
    <source>
        <dbReference type="Proteomes" id="UP000028837"/>
    </source>
</evidence>
<reference evidence="2 3" key="1">
    <citation type="submission" date="2014-02" db="EMBL/GenBank/DDBJ databases">
        <authorList>
            <person name="Sibley D."/>
            <person name="Venepally P."/>
            <person name="Karamycheva S."/>
            <person name="Hadjithomas M."/>
            <person name="Khan A."/>
            <person name="Brunk B."/>
            <person name="Roos D."/>
            <person name="Caler E."/>
            <person name="Lorenzi H."/>
        </authorList>
    </citation>
    <scope>NUCLEOTIDE SEQUENCE [LARGE SCALE GENOMIC DNA]</scope>
    <source>
        <strain evidence="2 3">GAB2-2007-GAL-DOM2</strain>
    </source>
</reference>